<protein>
    <submittedName>
        <fullName evidence="4">Substrate-binding domain-containing protein</fullName>
    </submittedName>
</protein>
<dbReference type="EMBL" id="JBBMFM010000303">
    <property type="protein sequence ID" value="MEQ2429212.1"/>
    <property type="molecule type" value="Genomic_DNA"/>
</dbReference>
<dbReference type="Proteomes" id="UP001454086">
    <property type="component" value="Unassembled WGS sequence"/>
</dbReference>
<sequence>FLMSSTDLIIKEKEIEVYPVSVIIDGDNDDYYVNLKKGMEQAAVEFHGDVSFITLYADHDQAQQTELVKREIRDGARAVILAPVKPEEAVKELETMNPGCPVLFLGRPQSGGRVADTIGVDSQEIGRMLGEAAVSQAPKDVPVYLFCKGLDYGDGALVYEGVSGVLEEHGYDYRLIEKKNQDTYRQAVQETDSPGSGKITIIALDVQSLDQAAQILEEDTIYQGRVSGLYGVGSTTSLLRALEKGIVTGMTAYNQFDEGYLSVKQAVEAIQGTHQKQETRLTAIYVDKDRLRDKTYEKMFYPIE</sequence>
<dbReference type="SUPFAM" id="SSF53822">
    <property type="entry name" value="Periplasmic binding protein-like I"/>
    <property type="match status" value="1"/>
</dbReference>
<proteinExistence type="inferred from homology"/>
<comment type="caution">
    <text evidence="4">The sequence shown here is derived from an EMBL/GenBank/DDBJ whole genome shotgun (WGS) entry which is preliminary data.</text>
</comment>
<dbReference type="InterPro" id="IPR028082">
    <property type="entry name" value="Peripla_BP_I"/>
</dbReference>
<accession>A0ABV1DFS6</accession>
<reference evidence="4 5" key="1">
    <citation type="submission" date="2024-03" db="EMBL/GenBank/DDBJ databases">
        <title>Human intestinal bacterial collection.</title>
        <authorList>
            <person name="Pauvert C."/>
            <person name="Hitch T.C.A."/>
            <person name="Clavel T."/>
        </authorList>
    </citation>
    <scope>NUCLEOTIDE SEQUENCE [LARGE SCALE GENOMIC DNA]</scope>
    <source>
        <strain evidence="4 5">CLA-SR-H021</strain>
    </source>
</reference>
<dbReference type="RefSeq" id="WP_349119546.1">
    <property type="nucleotide sequence ID" value="NZ_JBBMFM010000303.1"/>
</dbReference>
<organism evidence="4 5">
    <name type="scientific">Enterocloster hominis</name>
    <name type="common">ex Hitch et al. 2024</name>
    <dbReference type="NCBI Taxonomy" id="1917870"/>
    <lineage>
        <taxon>Bacteria</taxon>
        <taxon>Bacillati</taxon>
        <taxon>Bacillota</taxon>
        <taxon>Clostridia</taxon>
        <taxon>Lachnospirales</taxon>
        <taxon>Lachnospiraceae</taxon>
        <taxon>Enterocloster</taxon>
    </lineage>
</organism>
<evidence type="ECO:0000256" key="1">
    <source>
        <dbReference type="ARBA" id="ARBA00004196"/>
    </source>
</evidence>
<dbReference type="InterPro" id="IPR025997">
    <property type="entry name" value="SBP_2_dom"/>
</dbReference>
<dbReference type="PANTHER" id="PTHR30036">
    <property type="entry name" value="D-XYLOSE-BINDING PERIPLASMIC PROTEIN"/>
    <property type="match status" value="1"/>
</dbReference>
<evidence type="ECO:0000313" key="5">
    <source>
        <dbReference type="Proteomes" id="UP001454086"/>
    </source>
</evidence>
<dbReference type="Gene3D" id="3.40.50.2300">
    <property type="match status" value="2"/>
</dbReference>
<dbReference type="PANTHER" id="PTHR30036:SF7">
    <property type="entry name" value="ABC TRANSPORTER PERIPLASMIC-BINDING PROTEIN YPHF"/>
    <property type="match status" value="1"/>
</dbReference>
<comment type="subcellular location">
    <subcellularLocation>
        <location evidence="1">Cell envelope</location>
    </subcellularLocation>
</comment>
<evidence type="ECO:0000259" key="3">
    <source>
        <dbReference type="Pfam" id="PF13407"/>
    </source>
</evidence>
<dbReference type="InterPro" id="IPR050555">
    <property type="entry name" value="Bact_Solute-Bind_Prot2"/>
</dbReference>
<evidence type="ECO:0000256" key="2">
    <source>
        <dbReference type="ARBA" id="ARBA00007639"/>
    </source>
</evidence>
<feature type="non-terminal residue" evidence="4">
    <location>
        <position position="1"/>
    </location>
</feature>
<comment type="similarity">
    <text evidence="2">Belongs to the bacterial solute-binding protein 2 family.</text>
</comment>
<gene>
    <name evidence="4" type="ORF">WMQ36_30050</name>
</gene>
<keyword evidence="5" id="KW-1185">Reference proteome</keyword>
<evidence type="ECO:0000313" key="4">
    <source>
        <dbReference type="EMBL" id="MEQ2429212.1"/>
    </source>
</evidence>
<feature type="domain" description="Periplasmic binding protein" evidence="3">
    <location>
        <begin position="21"/>
        <end position="273"/>
    </location>
</feature>
<dbReference type="Pfam" id="PF13407">
    <property type="entry name" value="Peripla_BP_4"/>
    <property type="match status" value="1"/>
</dbReference>
<name>A0ABV1DFS6_9FIRM</name>